<keyword evidence="2" id="KW-1185">Reference proteome</keyword>
<evidence type="ECO:0000313" key="1">
    <source>
        <dbReference type="EMBL" id="GGC24936.1"/>
    </source>
</evidence>
<dbReference type="Proteomes" id="UP000622638">
    <property type="component" value="Unassembled WGS sequence"/>
</dbReference>
<gene>
    <name evidence="1" type="ORF">GCM10011572_52920</name>
</gene>
<sequence length="64" mass="7766">MRRLNKLRVLRPADSTKNEIDKREQEINRLFIEFSGCQGAVYYPGRRRYKEDYFYSRQCTSAKL</sequence>
<accession>A0ABQ1LK30</accession>
<organism evidence="1 2">
    <name type="scientific">Pseudoduganella buxea</name>
    <dbReference type="NCBI Taxonomy" id="1949069"/>
    <lineage>
        <taxon>Bacteria</taxon>
        <taxon>Pseudomonadati</taxon>
        <taxon>Pseudomonadota</taxon>
        <taxon>Betaproteobacteria</taxon>
        <taxon>Burkholderiales</taxon>
        <taxon>Oxalobacteraceae</taxon>
        <taxon>Telluria group</taxon>
        <taxon>Pseudoduganella</taxon>
    </lineage>
</organism>
<name>A0ABQ1LK30_9BURK</name>
<comment type="caution">
    <text evidence="1">The sequence shown here is derived from an EMBL/GenBank/DDBJ whole genome shotgun (WGS) entry which is preliminary data.</text>
</comment>
<dbReference type="EMBL" id="BMKG01000044">
    <property type="protein sequence ID" value="GGC24936.1"/>
    <property type="molecule type" value="Genomic_DNA"/>
</dbReference>
<protein>
    <submittedName>
        <fullName evidence="1">Uncharacterized protein</fullName>
    </submittedName>
</protein>
<evidence type="ECO:0000313" key="2">
    <source>
        <dbReference type="Proteomes" id="UP000622638"/>
    </source>
</evidence>
<proteinExistence type="predicted"/>
<reference evidence="2" key="1">
    <citation type="journal article" date="2019" name="Int. J. Syst. Evol. Microbiol.">
        <title>The Global Catalogue of Microorganisms (GCM) 10K type strain sequencing project: providing services to taxonomists for standard genome sequencing and annotation.</title>
        <authorList>
            <consortium name="The Broad Institute Genomics Platform"/>
            <consortium name="The Broad Institute Genome Sequencing Center for Infectious Disease"/>
            <person name="Wu L."/>
            <person name="Ma J."/>
        </authorList>
    </citation>
    <scope>NUCLEOTIDE SEQUENCE [LARGE SCALE GENOMIC DNA]</scope>
    <source>
        <strain evidence="2">CGMCC 1.15931</strain>
    </source>
</reference>